<dbReference type="eggNOG" id="arCOG02276">
    <property type="taxonomic scope" value="Archaea"/>
</dbReference>
<reference evidence="5" key="1">
    <citation type="submission" date="2012-02" db="EMBL/GenBank/DDBJ databases">
        <title>Complete sequence of chromosome of Natrinema pellirubrum DSM 15624.</title>
        <authorList>
            <person name="Lucas S."/>
            <person name="Han J."/>
            <person name="Lapidus A."/>
            <person name="Cheng J.-F."/>
            <person name="Goodwin L."/>
            <person name="Pitluck S."/>
            <person name="Peters L."/>
            <person name="Teshima H."/>
            <person name="Detter J.C."/>
            <person name="Han C."/>
            <person name="Tapia R."/>
            <person name="Land M."/>
            <person name="Hauser L."/>
            <person name="Kyrpides N."/>
            <person name="Ivanova N."/>
            <person name="Pagani I."/>
            <person name="Sproer C."/>
            <person name="Anderson I."/>
            <person name="Woyke T."/>
        </authorList>
    </citation>
    <scope>NUCLEOTIDE SEQUENCE [LARGE SCALE GENOMIC DNA]</scope>
    <source>
        <strain evidence="5">DSM 15624 / JCM 10476 / NCIMB 786</strain>
    </source>
</reference>
<sequence>MNGRDSTLYGGSPILRVEFTTVPTGVMAKLQRELDAVRSIELDNAFYVEDGTWLESLTVASNGTFDPETAIERISGASLFYSSEIPTASDDLQLRRLTILANESYPFILSLVLRQEVIPNRIVLQNGVFEVVVTARDWDQFRAMADEVQETLGEFELLSVNKDEEPGEPLDSGRLTEVLVSKLTDDQLAVLETAYDSGYFDIPREASATDLADELDVAQSTVSERLRTAERTLLELIYGPRE</sequence>
<dbReference type="HOGENOM" id="CLU_1269891_0_0_2"/>
<dbReference type="InterPro" id="IPR007050">
    <property type="entry name" value="HTH_bacterioopsin"/>
</dbReference>
<dbReference type="Proteomes" id="UP000010843">
    <property type="component" value="Chromosome"/>
</dbReference>
<proteinExistence type="predicted"/>
<dbReference type="AlphaFoldDB" id="L0JN64"/>
<dbReference type="STRING" id="797303.Natpe_1943"/>
<keyword evidence="1" id="KW-0805">Transcription regulation</keyword>
<gene>
    <name evidence="4" type="ordered locus">Natpe_1943</name>
</gene>
<dbReference type="PANTHER" id="PTHR34236">
    <property type="entry name" value="DIMETHYL SULFOXIDE REDUCTASE TRANSCRIPTIONAL ACTIVATOR"/>
    <property type="match status" value="1"/>
</dbReference>
<evidence type="ECO:0000256" key="1">
    <source>
        <dbReference type="ARBA" id="ARBA00023015"/>
    </source>
</evidence>
<protein>
    <submittedName>
        <fullName evidence="4">DNA binding protein</fullName>
    </submittedName>
</protein>
<evidence type="ECO:0000313" key="4">
    <source>
        <dbReference type="EMBL" id="AGB31796.1"/>
    </source>
</evidence>
<dbReference type="KEGG" id="npe:Natpe_1943"/>
<keyword evidence="2" id="KW-0804">Transcription</keyword>
<dbReference type="EMBL" id="CP003372">
    <property type="protein sequence ID" value="AGB31796.1"/>
    <property type="molecule type" value="Genomic_DNA"/>
</dbReference>
<evidence type="ECO:0000256" key="2">
    <source>
        <dbReference type="ARBA" id="ARBA00023163"/>
    </source>
</evidence>
<name>L0JN64_NATP1</name>
<evidence type="ECO:0000259" key="3">
    <source>
        <dbReference type="Pfam" id="PF04967"/>
    </source>
</evidence>
<organism evidence="4 5">
    <name type="scientific">Natrinema pellirubrum (strain DSM 15624 / CIP 106293 / JCM 10476 / NCIMB 786 / 157)</name>
    <dbReference type="NCBI Taxonomy" id="797303"/>
    <lineage>
        <taxon>Archaea</taxon>
        <taxon>Methanobacteriati</taxon>
        <taxon>Methanobacteriota</taxon>
        <taxon>Stenosarchaea group</taxon>
        <taxon>Halobacteria</taxon>
        <taxon>Halobacteriales</taxon>
        <taxon>Natrialbaceae</taxon>
        <taxon>Natrinema</taxon>
    </lineage>
</organism>
<evidence type="ECO:0000313" key="5">
    <source>
        <dbReference type="Proteomes" id="UP000010843"/>
    </source>
</evidence>
<dbReference type="PANTHER" id="PTHR34236:SF1">
    <property type="entry name" value="DIMETHYL SULFOXIDE REDUCTASE TRANSCRIPTIONAL ACTIVATOR"/>
    <property type="match status" value="1"/>
</dbReference>
<accession>L0JN64</accession>
<dbReference type="Pfam" id="PF04967">
    <property type="entry name" value="HTH_10"/>
    <property type="match status" value="1"/>
</dbReference>
<feature type="domain" description="HTH bat-type" evidence="3">
    <location>
        <begin position="183"/>
        <end position="235"/>
    </location>
</feature>